<dbReference type="EMBL" id="VCQT01000012">
    <property type="protein sequence ID" value="TMW14595.1"/>
    <property type="molecule type" value="Genomic_DNA"/>
</dbReference>
<keyword evidence="2" id="KW-1185">Reference proteome</keyword>
<comment type="caution">
    <text evidence="1">The sequence shown here is derived from an EMBL/GenBank/DDBJ whole genome shotgun (WGS) entry which is preliminary data.</text>
</comment>
<dbReference type="Proteomes" id="UP000739180">
    <property type="component" value="Unassembled WGS sequence"/>
</dbReference>
<accession>A0ABY2XPM8</accession>
<evidence type="ECO:0000313" key="1">
    <source>
        <dbReference type="EMBL" id="TMW14595.1"/>
    </source>
</evidence>
<proteinExistence type="predicted"/>
<sequence length="217" mass="23788">MKSQDIGLLLKLSILQKYGAPGDDGGKRARKAWPDGWQDWETETGNEAWIQLDYVGPLKDEALNQILTVRGLSHQTGISKTQVSLSLKRCVEVGLAKFSRKDDLPMANTRGLLEFIAYGLRYVFPASPKELTRGIGTSYAAPVLAGQLMSAGEFDPVWADPEGNRKGLSVEPLYKGAIYAAKIDPHMYAALALVDAIRMGNPREANLAMKILEDRIG</sequence>
<gene>
    <name evidence="1" type="ORF">FGS76_02045</name>
</gene>
<reference evidence="1 2" key="1">
    <citation type="submission" date="2019-05" db="EMBL/GenBank/DDBJ databases">
        <title>Genome of Alcanivorax gelatiniphagus, an oil degrading marine bacteria.</title>
        <authorList>
            <person name="Kwon K.K."/>
        </authorList>
    </citation>
    <scope>NUCLEOTIDE SEQUENCE [LARGE SCALE GENOMIC DNA]</scope>
    <source>
        <strain evidence="1 2">MEBiC 08158</strain>
    </source>
</reference>
<evidence type="ECO:0008006" key="3">
    <source>
        <dbReference type="Google" id="ProtNLM"/>
    </source>
</evidence>
<organism evidence="1 2">
    <name type="scientific">Alloalcanivorax gelatiniphagus</name>
    <dbReference type="NCBI Taxonomy" id="1194167"/>
    <lineage>
        <taxon>Bacteria</taxon>
        <taxon>Pseudomonadati</taxon>
        <taxon>Pseudomonadota</taxon>
        <taxon>Gammaproteobacteria</taxon>
        <taxon>Oceanospirillales</taxon>
        <taxon>Alcanivoracaceae</taxon>
        <taxon>Alloalcanivorax</taxon>
    </lineage>
</organism>
<protein>
    <recommendedName>
        <fullName evidence="3">MarR family transcriptional regulator</fullName>
    </recommendedName>
</protein>
<dbReference type="RefSeq" id="WP_138770962.1">
    <property type="nucleotide sequence ID" value="NZ_JBHSSX010000007.1"/>
</dbReference>
<name>A0ABY2XPM8_9GAMM</name>
<evidence type="ECO:0000313" key="2">
    <source>
        <dbReference type="Proteomes" id="UP000739180"/>
    </source>
</evidence>